<dbReference type="Proteomes" id="UP001597375">
    <property type="component" value="Unassembled WGS sequence"/>
</dbReference>
<reference evidence="5" key="1">
    <citation type="journal article" date="2019" name="Int. J. Syst. Evol. Microbiol.">
        <title>The Global Catalogue of Microorganisms (GCM) 10K type strain sequencing project: providing services to taxonomists for standard genome sequencing and annotation.</title>
        <authorList>
            <consortium name="The Broad Institute Genomics Platform"/>
            <consortium name="The Broad Institute Genome Sequencing Center for Infectious Disease"/>
            <person name="Wu L."/>
            <person name="Ma J."/>
        </authorList>
    </citation>
    <scope>NUCLEOTIDE SEQUENCE [LARGE SCALE GENOMIC DNA]</scope>
    <source>
        <strain evidence="5">CGMCC 4.7106</strain>
    </source>
</reference>
<comment type="caution">
    <text evidence="4">The sequence shown here is derived from an EMBL/GenBank/DDBJ whole genome shotgun (WGS) entry which is preliminary data.</text>
</comment>
<protein>
    <submittedName>
        <fullName evidence="4">Sulfatase-like hydrolase/transferase</fullName>
    </submittedName>
</protein>
<feature type="domain" description="Sulfatase N-terminal" evidence="3">
    <location>
        <begin position="36"/>
        <end position="138"/>
    </location>
</feature>
<evidence type="ECO:0000256" key="1">
    <source>
        <dbReference type="ARBA" id="ARBA00008779"/>
    </source>
</evidence>
<keyword evidence="2" id="KW-0378">Hydrolase</keyword>
<dbReference type="SUPFAM" id="SSF53649">
    <property type="entry name" value="Alkaline phosphatase-like"/>
    <property type="match status" value="1"/>
</dbReference>
<dbReference type="EMBL" id="JBHUIT010000034">
    <property type="protein sequence ID" value="MFD2258138.1"/>
    <property type="molecule type" value="Genomic_DNA"/>
</dbReference>
<dbReference type="Gene3D" id="3.30.1120.10">
    <property type="match status" value="1"/>
</dbReference>
<dbReference type="Pfam" id="PF00884">
    <property type="entry name" value="Sulfatase"/>
    <property type="match status" value="1"/>
</dbReference>
<dbReference type="InterPro" id="IPR050738">
    <property type="entry name" value="Sulfatase"/>
</dbReference>
<dbReference type="RefSeq" id="WP_386821580.1">
    <property type="nucleotide sequence ID" value="NZ_JBHUIT010000034.1"/>
</dbReference>
<gene>
    <name evidence="4" type="ORF">ACFSSA_15765</name>
</gene>
<evidence type="ECO:0000313" key="5">
    <source>
        <dbReference type="Proteomes" id="UP001597375"/>
    </source>
</evidence>
<dbReference type="Gene3D" id="3.40.720.10">
    <property type="entry name" value="Alkaline Phosphatase, subunit A"/>
    <property type="match status" value="1"/>
</dbReference>
<dbReference type="InterPro" id="IPR017850">
    <property type="entry name" value="Alkaline_phosphatase_core_sf"/>
</dbReference>
<evidence type="ECO:0000256" key="2">
    <source>
        <dbReference type="ARBA" id="ARBA00022801"/>
    </source>
</evidence>
<name>A0ABW5DCA6_9BACT</name>
<evidence type="ECO:0000313" key="4">
    <source>
        <dbReference type="EMBL" id="MFD2258138.1"/>
    </source>
</evidence>
<dbReference type="PANTHER" id="PTHR42693">
    <property type="entry name" value="ARYLSULFATASE FAMILY MEMBER"/>
    <property type="match status" value="1"/>
</dbReference>
<keyword evidence="5" id="KW-1185">Reference proteome</keyword>
<evidence type="ECO:0000259" key="3">
    <source>
        <dbReference type="Pfam" id="PF00884"/>
    </source>
</evidence>
<proteinExistence type="inferred from homology"/>
<organism evidence="4 5">
    <name type="scientific">Luteolibacter algae</name>
    <dbReference type="NCBI Taxonomy" id="454151"/>
    <lineage>
        <taxon>Bacteria</taxon>
        <taxon>Pseudomonadati</taxon>
        <taxon>Verrucomicrobiota</taxon>
        <taxon>Verrucomicrobiia</taxon>
        <taxon>Verrucomicrobiales</taxon>
        <taxon>Verrucomicrobiaceae</taxon>
        <taxon>Luteolibacter</taxon>
    </lineage>
</organism>
<comment type="similarity">
    <text evidence="1">Belongs to the sulfatase family.</text>
</comment>
<dbReference type="PANTHER" id="PTHR42693:SF53">
    <property type="entry name" value="ENDO-4-O-SULFATASE"/>
    <property type="match status" value="1"/>
</dbReference>
<feature type="non-terminal residue" evidence="4">
    <location>
        <position position="1"/>
    </location>
</feature>
<dbReference type="InterPro" id="IPR000917">
    <property type="entry name" value="Sulfatase_N"/>
</dbReference>
<accession>A0ABW5DCA6</accession>
<sequence>SHVSSSLELSRKWGQATHSVLAATEADLEVFPNLEGKRKTYAAMVYAMDRGIGRIVEALKENGSYENTLIIFMSDNGGRTDEGATNEPLRGVKGDTYEGGFRVPMLVHWAGKVPSGRVYDQPVSALDLYPTFTQLAGANVPDGKDLDGTDIWNDFLAGQSARKGGMIYSVRYQNGYTDVGARIDDWKVTRHNREWKLFNITKDLGESNDLAGQYPERLQQMVKQVQKYAESHVQPLWFDSPEAEKKWHAADMPNYEKTFEPN</sequence>